<accession>A0A1U7DAZ3</accession>
<dbReference type="EMBL" id="CP014796">
    <property type="protein sequence ID" value="APX25303.1"/>
    <property type="molecule type" value="Genomic_DNA"/>
</dbReference>
<dbReference type="RefSeq" id="WP_076624908.1">
    <property type="nucleotide sequence ID" value="NZ_BMEW01000034.1"/>
</dbReference>
<protein>
    <submittedName>
        <fullName evidence="1">Mobile element protein</fullName>
    </submittedName>
</protein>
<reference evidence="1 2" key="1">
    <citation type="submission" date="2016-03" db="EMBL/GenBank/DDBJ databases">
        <title>Deep-sea bacteria in the southern Pacific.</title>
        <authorList>
            <person name="Tang K."/>
        </authorList>
    </citation>
    <scope>NUCLEOTIDE SEQUENCE [LARGE SCALE GENOMIC DNA]</scope>
    <source>
        <strain evidence="1 2">JLT2016</strain>
    </source>
</reference>
<proteinExistence type="predicted"/>
<dbReference type="Proteomes" id="UP000186559">
    <property type="component" value="Chromosome"/>
</dbReference>
<organism evidence="1 2">
    <name type="scientific">Salipiger profundus</name>
    <dbReference type="NCBI Taxonomy" id="1229727"/>
    <lineage>
        <taxon>Bacteria</taxon>
        <taxon>Pseudomonadati</taxon>
        <taxon>Pseudomonadota</taxon>
        <taxon>Alphaproteobacteria</taxon>
        <taxon>Rhodobacterales</taxon>
        <taxon>Roseobacteraceae</taxon>
        <taxon>Salipiger</taxon>
    </lineage>
</organism>
<name>A0A1U7DAZ3_9RHOB</name>
<keyword evidence="2" id="KW-1185">Reference proteome</keyword>
<dbReference type="KEGG" id="tpro:Ga0080559_TMP4507"/>
<sequence length="79" mass="8688">MTADVINLRRGYGGDGHRRIVLLLRLSGWQVNPKHPSGRFAMHIASLAAAAGVWRRVGAEIPPRQKHGGRLRLQTRAGT</sequence>
<dbReference type="AlphaFoldDB" id="A0A1U7DAZ3"/>
<evidence type="ECO:0000313" key="1">
    <source>
        <dbReference type="EMBL" id="APX25303.1"/>
    </source>
</evidence>
<evidence type="ECO:0000313" key="2">
    <source>
        <dbReference type="Proteomes" id="UP000186559"/>
    </source>
</evidence>
<gene>
    <name evidence="1" type="ORF">Ga0080559_TMP4507</name>
</gene>